<dbReference type="CDD" id="cd00518">
    <property type="entry name" value="H2MP"/>
    <property type="match status" value="1"/>
</dbReference>
<dbReference type="GO" id="GO:0008047">
    <property type="term" value="F:enzyme activator activity"/>
    <property type="evidence" value="ECO:0007669"/>
    <property type="project" value="InterPro"/>
</dbReference>
<evidence type="ECO:0000256" key="2">
    <source>
        <dbReference type="ARBA" id="ARBA00022670"/>
    </source>
</evidence>
<dbReference type="GO" id="GO:0004190">
    <property type="term" value="F:aspartic-type endopeptidase activity"/>
    <property type="evidence" value="ECO:0007669"/>
    <property type="project" value="UniProtKB-KW"/>
</dbReference>
<keyword evidence="4" id="KW-0378">Hydrolase</keyword>
<reference evidence="5 6" key="1">
    <citation type="journal article" date="2009" name="PLoS ONE">
        <title>Genome analysis of the anaerobic thermohalophilic bacterium Halothermothrix orenii.</title>
        <authorList>
            <person name="Mavromatis K."/>
            <person name="Ivanova N."/>
            <person name="Anderson I."/>
            <person name="Lykidis A."/>
            <person name="Hooper S.D."/>
            <person name="Sun H."/>
            <person name="Kunin V."/>
            <person name="Lapidus A."/>
            <person name="Hugenholtz P."/>
            <person name="Patel B."/>
            <person name="Kyrpides N.C."/>
        </authorList>
    </citation>
    <scope>NUCLEOTIDE SEQUENCE [LARGE SCALE GENOMIC DNA]</scope>
    <source>
        <strain evidence="6">H 168 / OCM 544 / DSM 9562</strain>
    </source>
</reference>
<dbReference type="EMBL" id="CP001098">
    <property type="protein sequence ID" value="ACL69143.1"/>
    <property type="molecule type" value="Genomic_DNA"/>
</dbReference>
<proteinExistence type="inferred from homology"/>
<dbReference type="STRING" id="373903.Hore_03840"/>
<dbReference type="PANTHER" id="PTHR30302">
    <property type="entry name" value="HYDROGENASE 1 MATURATION PROTEASE"/>
    <property type="match status" value="1"/>
</dbReference>
<dbReference type="Gene3D" id="3.40.50.1450">
    <property type="entry name" value="HybD-like"/>
    <property type="match status" value="1"/>
</dbReference>
<evidence type="ECO:0000313" key="6">
    <source>
        <dbReference type="Proteomes" id="UP000000719"/>
    </source>
</evidence>
<dbReference type="HOGENOM" id="CLU_099037_0_2_9"/>
<protein>
    <submittedName>
        <fullName evidence="5">Hydrogenase maturation protease</fullName>
    </submittedName>
</protein>
<evidence type="ECO:0000313" key="5">
    <source>
        <dbReference type="EMBL" id="ACL69143.1"/>
    </source>
</evidence>
<gene>
    <name evidence="5" type="ordered locus">Hore_03840</name>
</gene>
<dbReference type="InterPro" id="IPR000671">
    <property type="entry name" value="Peptidase_A31"/>
</dbReference>
<dbReference type="SUPFAM" id="SSF53163">
    <property type="entry name" value="HybD-like"/>
    <property type="match status" value="1"/>
</dbReference>
<dbReference type="PANTHER" id="PTHR30302:SF1">
    <property type="entry name" value="HYDROGENASE 2 MATURATION PROTEASE"/>
    <property type="match status" value="1"/>
</dbReference>
<dbReference type="Proteomes" id="UP000000719">
    <property type="component" value="Chromosome"/>
</dbReference>
<dbReference type="NCBIfam" id="TIGR00072">
    <property type="entry name" value="hydrog_prot"/>
    <property type="match status" value="1"/>
</dbReference>
<keyword evidence="2 5" id="KW-0645">Protease</keyword>
<dbReference type="eggNOG" id="COG0680">
    <property type="taxonomic scope" value="Bacteria"/>
</dbReference>
<evidence type="ECO:0000256" key="1">
    <source>
        <dbReference type="ARBA" id="ARBA00006814"/>
    </source>
</evidence>
<dbReference type="AlphaFoldDB" id="B8D1R6"/>
<sequence length="137" mass="15034">MGDDGVGIHLIKELESKKIPPDVSLIDAGTAPINYLKEISLSKEVIAIDAIYGGKSPGTIYRLCLDDLKKSTNPDLHGFSLFDVIKMGQSMTGYPHKITIYGIEPERITLGTKLSKSVQKAVMKVKKIIEEKLSPHI</sequence>
<evidence type="ECO:0000256" key="3">
    <source>
        <dbReference type="ARBA" id="ARBA00022750"/>
    </source>
</evidence>
<name>B8D1R6_HALOH</name>
<keyword evidence="3" id="KW-0064">Aspartyl protease</keyword>
<dbReference type="KEGG" id="hor:Hore_03840"/>
<dbReference type="Pfam" id="PF01750">
    <property type="entry name" value="HycI"/>
    <property type="match status" value="1"/>
</dbReference>
<keyword evidence="6" id="KW-1185">Reference proteome</keyword>
<dbReference type="InterPro" id="IPR023430">
    <property type="entry name" value="Pept_HybD-like_dom_sf"/>
</dbReference>
<organism evidence="5 6">
    <name type="scientific">Halothermothrix orenii (strain H 168 / OCM 544 / DSM 9562)</name>
    <dbReference type="NCBI Taxonomy" id="373903"/>
    <lineage>
        <taxon>Bacteria</taxon>
        <taxon>Bacillati</taxon>
        <taxon>Bacillota</taxon>
        <taxon>Clostridia</taxon>
        <taxon>Halanaerobiales</taxon>
        <taxon>Halothermotrichaceae</taxon>
        <taxon>Halothermothrix</taxon>
    </lineage>
</organism>
<accession>B8D1R6</accession>
<evidence type="ECO:0000256" key="4">
    <source>
        <dbReference type="ARBA" id="ARBA00022801"/>
    </source>
</evidence>
<comment type="similarity">
    <text evidence="1">Belongs to the peptidase A31 family.</text>
</comment>
<dbReference type="GO" id="GO:0016485">
    <property type="term" value="P:protein processing"/>
    <property type="evidence" value="ECO:0007669"/>
    <property type="project" value="TreeGrafter"/>
</dbReference>
<dbReference type="PRINTS" id="PR00446">
    <property type="entry name" value="HYDRGNUPTAKE"/>
</dbReference>